<organism evidence="5 6">
    <name type="scientific">Mycolicibacterium hodleri</name>
    <dbReference type="NCBI Taxonomy" id="49897"/>
    <lineage>
        <taxon>Bacteria</taxon>
        <taxon>Bacillati</taxon>
        <taxon>Actinomycetota</taxon>
        <taxon>Actinomycetes</taxon>
        <taxon>Mycobacteriales</taxon>
        <taxon>Mycobacteriaceae</taxon>
        <taxon>Mycolicibacterium</taxon>
    </lineage>
</organism>
<dbReference type="EMBL" id="VIFX01000062">
    <property type="protein sequence ID" value="TQR82716.1"/>
    <property type="molecule type" value="Genomic_DNA"/>
</dbReference>
<dbReference type="InterPro" id="IPR001345">
    <property type="entry name" value="PG/BPGM_mutase_AS"/>
</dbReference>
<accession>A0A544VRV3</accession>
<evidence type="ECO:0000313" key="5">
    <source>
        <dbReference type="EMBL" id="TQR82716.1"/>
    </source>
</evidence>
<reference evidence="5 6" key="1">
    <citation type="submission" date="2018-10" db="EMBL/GenBank/DDBJ databases">
        <title>Draft genome of Mycobacterium hodleri strain B.</title>
        <authorList>
            <person name="Amande T.J."/>
            <person name="Mcgenity T.J."/>
        </authorList>
    </citation>
    <scope>NUCLEOTIDE SEQUENCE [LARGE SCALE GENOMIC DNA]</scope>
    <source>
        <strain evidence="5 6">B</strain>
    </source>
</reference>
<sequence length="185" mass="20548">MIELVGSPRNHLLWVVRHGESTWNAIGRIQREIAHPPLTARGTTQAYAAGYALRDKNIDRIVSSDAVRARQTAQSMATVLSVPATVDGRLRERAWRRTGTLADADSHRPARLEDPTERIRTVLLDLDAMDGSTVVVTHGDIVCAILDMLHARDATTRHWRTGTDVPNGSMVGINMRRLSRFVDLP</sequence>
<dbReference type="Proteomes" id="UP000315759">
    <property type="component" value="Unassembled WGS sequence"/>
</dbReference>
<evidence type="ECO:0000256" key="3">
    <source>
        <dbReference type="PIRSR" id="PIRSR613078-1"/>
    </source>
</evidence>
<feature type="active site" description="Proton donor/acceptor" evidence="3">
    <location>
        <position position="92"/>
    </location>
</feature>
<dbReference type="Gene3D" id="3.40.50.1240">
    <property type="entry name" value="Phosphoglycerate mutase-like"/>
    <property type="match status" value="1"/>
</dbReference>
<dbReference type="Pfam" id="PF00300">
    <property type="entry name" value="His_Phos_1"/>
    <property type="match status" value="1"/>
</dbReference>
<keyword evidence="6" id="KW-1185">Reference proteome</keyword>
<feature type="active site" description="Tele-phosphohistidine intermediate" evidence="3">
    <location>
        <position position="18"/>
    </location>
</feature>
<keyword evidence="2" id="KW-0413">Isomerase</keyword>
<evidence type="ECO:0000256" key="1">
    <source>
        <dbReference type="ARBA" id="ARBA00023152"/>
    </source>
</evidence>
<dbReference type="SMART" id="SM00855">
    <property type="entry name" value="PGAM"/>
    <property type="match status" value="1"/>
</dbReference>
<dbReference type="AlphaFoldDB" id="A0A544VRV3"/>
<proteinExistence type="predicted"/>
<dbReference type="RefSeq" id="WP_142555713.1">
    <property type="nucleotide sequence ID" value="NZ_VIFX01000062.1"/>
</dbReference>
<feature type="binding site" evidence="4">
    <location>
        <begin position="17"/>
        <end position="24"/>
    </location>
    <ligand>
        <name>substrate</name>
    </ligand>
</feature>
<dbReference type="InterPro" id="IPR029033">
    <property type="entry name" value="His_PPase_superfam"/>
</dbReference>
<dbReference type="PANTHER" id="PTHR48100:SF1">
    <property type="entry name" value="HISTIDINE PHOSPHATASE FAMILY PROTEIN-RELATED"/>
    <property type="match status" value="1"/>
</dbReference>
<dbReference type="PANTHER" id="PTHR48100">
    <property type="entry name" value="BROAD-SPECIFICITY PHOSPHATASE YOR283W-RELATED"/>
    <property type="match status" value="1"/>
</dbReference>
<keyword evidence="1" id="KW-0324">Glycolysis</keyword>
<evidence type="ECO:0000313" key="6">
    <source>
        <dbReference type="Proteomes" id="UP000315759"/>
    </source>
</evidence>
<dbReference type="GO" id="GO:0005737">
    <property type="term" value="C:cytoplasm"/>
    <property type="evidence" value="ECO:0007669"/>
    <property type="project" value="TreeGrafter"/>
</dbReference>
<dbReference type="PROSITE" id="PS00175">
    <property type="entry name" value="PG_MUTASE"/>
    <property type="match status" value="1"/>
</dbReference>
<evidence type="ECO:0000256" key="2">
    <source>
        <dbReference type="ARBA" id="ARBA00023235"/>
    </source>
</evidence>
<dbReference type="SUPFAM" id="SSF53254">
    <property type="entry name" value="Phosphoglycerate mutase-like"/>
    <property type="match status" value="1"/>
</dbReference>
<feature type="binding site" evidence="4">
    <location>
        <position position="68"/>
    </location>
    <ligand>
        <name>substrate</name>
    </ligand>
</feature>
<dbReference type="GO" id="GO:0016791">
    <property type="term" value="F:phosphatase activity"/>
    <property type="evidence" value="ECO:0007669"/>
    <property type="project" value="TreeGrafter"/>
</dbReference>
<dbReference type="InterPro" id="IPR013078">
    <property type="entry name" value="His_Pase_superF_clade-1"/>
</dbReference>
<comment type="caution">
    <text evidence="5">The sequence shown here is derived from an EMBL/GenBank/DDBJ whole genome shotgun (WGS) entry which is preliminary data.</text>
</comment>
<gene>
    <name evidence="5" type="ORF">D8S82_30695</name>
</gene>
<name>A0A544VRV3_9MYCO</name>
<protein>
    <submittedName>
        <fullName evidence="5">Histidine phosphatase family protein</fullName>
    </submittedName>
</protein>
<dbReference type="InterPro" id="IPR050275">
    <property type="entry name" value="PGM_Phosphatase"/>
</dbReference>
<dbReference type="CDD" id="cd07067">
    <property type="entry name" value="HP_PGM_like"/>
    <property type="match status" value="1"/>
</dbReference>
<evidence type="ECO:0000256" key="4">
    <source>
        <dbReference type="PIRSR" id="PIRSR613078-2"/>
    </source>
</evidence>